<name>A0ABQ8JT69_DERPT</name>
<reference evidence="1 2" key="1">
    <citation type="journal article" date="2018" name="J. Allergy Clin. Immunol.">
        <title>High-quality assembly of Dermatophagoides pteronyssinus genome and transcriptome reveals a wide range of novel allergens.</title>
        <authorList>
            <person name="Liu X.Y."/>
            <person name="Yang K.Y."/>
            <person name="Wang M.Q."/>
            <person name="Kwok J.S."/>
            <person name="Zeng X."/>
            <person name="Yang Z."/>
            <person name="Xiao X.J."/>
            <person name="Lau C.P."/>
            <person name="Li Y."/>
            <person name="Huang Z.M."/>
            <person name="Ba J.G."/>
            <person name="Yim A.K."/>
            <person name="Ouyang C.Y."/>
            <person name="Ngai S.M."/>
            <person name="Chan T.F."/>
            <person name="Leung E.L."/>
            <person name="Liu L."/>
            <person name="Liu Z.G."/>
            <person name="Tsui S.K."/>
        </authorList>
    </citation>
    <scope>NUCLEOTIDE SEQUENCE [LARGE SCALE GENOMIC DNA]</scope>
    <source>
        <strain evidence="1">Derp</strain>
    </source>
</reference>
<evidence type="ECO:0000313" key="1">
    <source>
        <dbReference type="EMBL" id="KAH9425829.1"/>
    </source>
</evidence>
<organism evidence="1 2">
    <name type="scientific">Dermatophagoides pteronyssinus</name>
    <name type="common">European house dust mite</name>
    <dbReference type="NCBI Taxonomy" id="6956"/>
    <lineage>
        <taxon>Eukaryota</taxon>
        <taxon>Metazoa</taxon>
        <taxon>Ecdysozoa</taxon>
        <taxon>Arthropoda</taxon>
        <taxon>Chelicerata</taxon>
        <taxon>Arachnida</taxon>
        <taxon>Acari</taxon>
        <taxon>Acariformes</taxon>
        <taxon>Sarcoptiformes</taxon>
        <taxon>Astigmata</taxon>
        <taxon>Psoroptidia</taxon>
        <taxon>Analgoidea</taxon>
        <taxon>Pyroglyphidae</taxon>
        <taxon>Dermatophagoidinae</taxon>
        <taxon>Dermatophagoides</taxon>
    </lineage>
</organism>
<comment type="caution">
    <text evidence="1">The sequence shown here is derived from an EMBL/GenBank/DDBJ whole genome shotgun (WGS) entry which is preliminary data.</text>
</comment>
<gene>
    <name evidence="1" type="ORF">DERP_005048</name>
</gene>
<reference evidence="1 2" key="2">
    <citation type="journal article" date="2022" name="Mol. Biol. Evol.">
        <title>Comparative Genomics Reveals Insights into the Divergent Evolution of Astigmatic Mites and Household Pest Adaptations.</title>
        <authorList>
            <person name="Xiong Q."/>
            <person name="Wan A.T."/>
            <person name="Liu X."/>
            <person name="Fung C.S."/>
            <person name="Xiao X."/>
            <person name="Malainual N."/>
            <person name="Hou J."/>
            <person name="Wang L."/>
            <person name="Wang M."/>
            <person name="Yang K.Y."/>
            <person name="Cui Y."/>
            <person name="Leung E.L."/>
            <person name="Nong W."/>
            <person name="Shin S.K."/>
            <person name="Au S.W."/>
            <person name="Jeong K.Y."/>
            <person name="Chew F.T."/>
            <person name="Hui J.H."/>
            <person name="Leung T.F."/>
            <person name="Tungtrongchitr A."/>
            <person name="Zhong N."/>
            <person name="Liu Z."/>
            <person name="Tsui S.K."/>
        </authorList>
    </citation>
    <scope>NUCLEOTIDE SEQUENCE [LARGE SCALE GENOMIC DNA]</scope>
    <source>
        <strain evidence="1">Derp</strain>
    </source>
</reference>
<keyword evidence="2" id="KW-1185">Reference proteome</keyword>
<proteinExistence type="predicted"/>
<accession>A0ABQ8JT69</accession>
<dbReference type="Proteomes" id="UP000887458">
    <property type="component" value="Unassembled WGS sequence"/>
</dbReference>
<evidence type="ECO:0000313" key="2">
    <source>
        <dbReference type="Proteomes" id="UP000887458"/>
    </source>
</evidence>
<protein>
    <submittedName>
        <fullName evidence="1">Uncharacterized protein</fullName>
    </submittedName>
</protein>
<sequence length="355" mass="41969">MIEKTIFEITGELIENYNILDVLSENEVKKLNKIIDTCKDDIEIDSTQFEISFNILDSIENDIEKLKIEYRNSNVKVMIEMIEKIHFKYFQIVDLYIQYKDVKKFQSTILASRLEYFLFDDYCNLNKLIKKIFNDVSSQIGLTFDFSTSCDHLDDPIENRILFKLTFRFLLELKTMRFNKYPWNGSKSLTLKADGDDMIDRVDPLVLIWGPWEEMLDENEVNHILKQYGYKSTISEKITKHVINLVHKRISDDLKDNFIDLENYINEIMNFHCALLQFKTYYGNDHLNILKKIFCIKKIVDSYFDGMKKRSMRNLGKIFSSSHYESLFSNDPTKCKTSLDIIVEKLVNNIEDLTG</sequence>
<dbReference type="EMBL" id="NJHN03000017">
    <property type="protein sequence ID" value="KAH9425829.1"/>
    <property type="molecule type" value="Genomic_DNA"/>
</dbReference>